<dbReference type="EMBL" id="JBAMIC010000008">
    <property type="protein sequence ID" value="KAK7104310.1"/>
    <property type="molecule type" value="Genomic_DNA"/>
</dbReference>
<feature type="compositionally biased region" description="Basic and acidic residues" evidence="8">
    <location>
        <begin position="195"/>
        <end position="206"/>
    </location>
</feature>
<evidence type="ECO:0000256" key="3">
    <source>
        <dbReference type="ARBA" id="ARBA00022729"/>
    </source>
</evidence>
<evidence type="ECO:0000259" key="10">
    <source>
        <dbReference type="PROSITE" id="PS51406"/>
    </source>
</evidence>
<dbReference type="InterPro" id="IPR036056">
    <property type="entry name" value="Fibrinogen-like_C"/>
</dbReference>
<feature type="compositionally biased region" description="Basic and acidic residues" evidence="8">
    <location>
        <begin position="1134"/>
        <end position="1152"/>
    </location>
</feature>
<feature type="compositionally biased region" description="Basic and acidic residues" evidence="8">
    <location>
        <begin position="1011"/>
        <end position="1027"/>
    </location>
</feature>
<dbReference type="PANTHER" id="PTHR47221:SF6">
    <property type="entry name" value="FIBRINOGEN ALPHA CHAIN"/>
    <property type="match status" value="1"/>
</dbReference>
<feature type="compositionally biased region" description="Acidic residues" evidence="8">
    <location>
        <begin position="503"/>
        <end position="519"/>
    </location>
</feature>
<keyword evidence="2" id="KW-0964">Secreted</keyword>
<evidence type="ECO:0000256" key="8">
    <source>
        <dbReference type="SAM" id="MobiDB-lite"/>
    </source>
</evidence>
<reference evidence="11 12" key="1">
    <citation type="submission" date="2024-02" db="EMBL/GenBank/DDBJ databases">
        <title>Chromosome-scale genome assembly of the rough periwinkle Littorina saxatilis.</title>
        <authorList>
            <person name="De Jode A."/>
            <person name="Faria R."/>
            <person name="Formenti G."/>
            <person name="Sims Y."/>
            <person name="Smith T.P."/>
            <person name="Tracey A."/>
            <person name="Wood J.M.D."/>
            <person name="Zagrodzka Z.B."/>
            <person name="Johannesson K."/>
            <person name="Butlin R.K."/>
            <person name="Leder E.H."/>
        </authorList>
    </citation>
    <scope>NUCLEOTIDE SEQUENCE [LARGE SCALE GENOMIC DNA]</scope>
    <source>
        <strain evidence="11">Snail1</strain>
        <tissue evidence="11">Muscle</tissue>
    </source>
</reference>
<feature type="region of interest" description="Disordered" evidence="8">
    <location>
        <begin position="797"/>
        <end position="824"/>
    </location>
</feature>
<dbReference type="PROSITE" id="PS51406">
    <property type="entry name" value="FIBRINOGEN_C_2"/>
    <property type="match status" value="1"/>
</dbReference>
<keyword evidence="4 7" id="KW-0175">Coiled coil</keyword>
<keyword evidence="3 9" id="KW-0732">Signal</keyword>
<comment type="caution">
    <text evidence="11">The sequence shown here is derived from an EMBL/GenBank/DDBJ whole genome shotgun (WGS) entry which is preliminary data.</text>
</comment>
<feature type="compositionally biased region" description="Basic and acidic residues" evidence="8">
    <location>
        <begin position="927"/>
        <end position="956"/>
    </location>
</feature>
<dbReference type="SUPFAM" id="SSF56496">
    <property type="entry name" value="Fibrinogen C-terminal domain-like"/>
    <property type="match status" value="1"/>
</dbReference>
<dbReference type="CDD" id="cd00087">
    <property type="entry name" value="FReD"/>
    <property type="match status" value="1"/>
</dbReference>
<accession>A0AAN9BEH2</accession>
<evidence type="ECO:0000313" key="12">
    <source>
        <dbReference type="Proteomes" id="UP001374579"/>
    </source>
</evidence>
<dbReference type="SMART" id="SM00186">
    <property type="entry name" value="FBG"/>
    <property type="match status" value="1"/>
</dbReference>
<organism evidence="11 12">
    <name type="scientific">Littorina saxatilis</name>
    <dbReference type="NCBI Taxonomy" id="31220"/>
    <lineage>
        <taxon>Eukaryota</taxon>
        <taxon>Metazoa</taxon>
        <taxon>Spiralia</taxon>
        <taxon>Lophotrochozoa</taxon>
        <taxon>Mollusca</taxon>
        <taxon>Gastropoda</taxon>
        <taxon>Caenogastropoda</taxon>
        <taxon>Littorinimorpha</taxon>
        <taxon>Littorinoidea</taxon>
        <taxon>Littorinidae</taxon>
        <taxon>Littorina</taxon>
    </lineage>
</organism>
<dbReference type="Proteomes" id="UP001374579">
    <property type="component" value="Unassembled WGS sequence"/>
</dbReference>
<evidence type="ECO:0000256" key="5">
    <source>
        <dbReference type="ARBA" id="ARBA00023157"/>
    </source>
</evidence>
<dbReference type="InterPro" id="IPR002181">
    <property type="entry name" value="Fibrinogen_a/b/g_C_dom"/>
</dbReference>
<proteinExistence type="predicted"/>
<dbReference type="InterPro" id="IPR014716">
    <property type="entry name" value="Fibrinogen_a/b/g_C_1"/>
</dbReference>
<feature type="region of interest" description="Disordered" evidence="8">
    <location>
        <begin position="445"/>
        <end position="586"/>
    </location>
</feature>
<sequence length="1463" mass="165286">MKNKTFLVVTWGIYLCVLHNGIFRITCGPSGAVAADQPPPELCDLHMWYLDRVTDGVFEGHLSQEQQTVKNKIETLIARTKGTSNAGRISCSTLSAFENMLLPGDPTELKESERTSKGRAGKDSASADEEAASDTTRNGQSSRQKTKESESVGNETDEKHGHNNFEESHKDGPTAEKSKDTEEATKVTREGPVSEQKHSDSKEKKAQVKHKAHNGREIEGTGILIFGLDDDDEEEEDDDENEKTDSNDTQKDQNTKKNDDEHEDKNETEIDQNTSEKSNEGEDSNKKDLTRSNITQSSTNSSELKSSSNRSVQISHTYPPTCEKYGHKCNLSEHLFPPSFESQKHFQPVPLHLLDHCKTSVRRSRRRRSNADRSSLKCYYYCILEVRKDNSDRKSIRTRSLFRAVQKSCRVKRKCSAMCLYGQHMQQCIQYYDLLLHHKSSHNFADHTKTKDDKETTDRTPKSTKTESDVSKTENQRTQNNAKKHEGSKDLKPDGSHDAKDNEGEDNDDSDDDEDDEDEKNSKGGADDTDLDDASDDRKQNESIEVKRKDLKDKHKDSGTEEISKHTSNRSKKDEEEQPRSSRLTEEELLRIEAMFQQKVSEQAAKVQSLEIMIMKLENNLLSQKLQDQNGTSHIVYLENQILRIENELLKLNQSYAALHEENEILKSRQNKHLALEHKANEVKQNQPALPGNTTKYFELVTAQQQKLTALSDLLRNQSSALHLLQLRTNHLEEQNQMLYQIVMNQTALISHVMQKLQEVSEQNLMNRQETSQLKSAMDLQSASSNLIHKLEHMLEEASPRVGNPSDRGTSPSTSSHENVNSRASSQFSSVLKFLPKTSELRLRSHHWKCEGNRSTRLCLCFTVLVSPCPPLRTLNWGKCSYMLREVELVSTGDQRLGIQTLSPEDRDILNKQGAFLGVSSENLHTDTRVMDTKETRDKAKVPADRNKDSADDVKLVPELAHAGTIESTDSETKHSTSSSDNGSQKTSKVGPTPSQKQDSNPPPTALPKESSTKETESKSPEPKEIPDSVEIPNTQNADKETVPGSRQEEKDIKESEEKVSESVSKPPVSAQILPSAVEADDGQKAKKENVEKERKDGNFEMKTKKQDTEQTPESKEDSLKHRRTLPEPVDAVSGKERDTEEASENLKKQSEPETPQTEEDVDKKRAQISSDKAKTAENTAKKKGTDEGSKKEGEEAKRKKQEAEADRKTEQQKHDAIVLAKKMQEAEKRHPPYWSADSRKPKDCYDLYKIAPTQTRNGAYKIFVKGLNLYVSVFCDMKGGGWTLLMKREDGSLDFYRGWDDYVNGFGTPFSEHYVGNEVIHYLTNQNQYSLQVDLKDWAGNTRTAHYKHFWVDDEKDNFRLHVLGYNGTAGDGLSKHDGMAFSTNDRDNDLLASDQLGGSCARRFHGAGWYYKCYMSNLLGSHYVDGMVPHKRFDGVAWKPWTGPSYSLKEVVLKVKPRAAG</sequence>
<feature type="compositionally biased region" description="Polar residues" evidence="8">
    <location>
        <begin position="807"/>
        <end position="824"/>
    </location>
</feature>
<feature type="compositionally biased region" description="Basic and acidic residues" evidence="8">
    <location>
        <begin position="536"/>
        <end position="586"/>
    </location>
</feature>
<dbReference type="PANTHER" id="PTHR47221">
    <property type="entry name" value="FIBRINOGEN ALPHA CHAIN"/>
    <property type="match status" value="1"/>
</dbReference>
<feature type="compositionally biased region" description="Acidic residues" evidence="8">
    <location>
        <begin position="228"/>
        <end position="242"/>
    </location>
</feature>
<feature type="compositionally biased region" description="Basic and acidic residues" evidence="8">
    <location>
        <begin position="1162"/>
        <end position="1216"/>
    </location>
</feature>
<feature type="compositionally biased region" description="Low complexity" evidence="8">
    <location>
        <begin position="297"/>
        <end position="311"/>
    </location>
</feature>
<feature type="compositionally biased region" description="Polar residues" evidence="8">
    <location>
        <begin position="976"/>
        <end position="1000"/>
    </location>
</feature>
<keyword evidence="5" id="KW-1015">Disulfide bond</keyword>
<feature type="compositionally biased region" description="Basic and acidic residues" evidence="8">
    <location>
        <begin position="483"/>
        <end position="502"/>
    </location>
</feature>
<name>A0AAN9BEH2_9CAEN</name>
<feature type="coiled-coil region" evidence="7">
    <location>
        <begin position="600"/>
        <end position="669"/>
    </location>
</feature>
<evidence type="ECO:0000256" key="6">
    <source>
        <dbReference type="ARBA" id="ARBA00023180"/>
    </source>
</evidence>
<comment type="subcellular location">
    <subcellularLocation>
        <location evidence="1">Secreted</location>
    </subcellularLocation>
</comment>
<dbReference type="GO" id="GO:0005576">
    <property type="term" value="C:extracellular region"/>
    <property type="evidence" value="ECO:0007669"/>
    <property type="project" value="UniProtKB-SubCell"/>
</dbReference>
<feature type="compositionally biased region" description="Basic and acidic residues" evidence="8">
    <location>
        <begin position="1038"/>
        <end position="1061"/>
    </location>
</feature>
<keyword evidence="12" id="KW-1185">Reference proteome</keyword>
<feature type="compositionally biased region" description="Basic and acidic residues" evidence="8">
    <location>
        <begin position="145"/>
        <end position="189"/>
    </location>
</feature>
<feature type="compositionally biased region" description="Basic and acidic residues" evidence="8">
    <location>
        <begin position="277"/>
        <end position="290"/>
    </location>
</feature>
<dbReference type="InterPro" id="IPR037579">
    <property type="entry name" value="FIB_ANG-like"/>
</dbReference>
<feature type="signal peptide" evidence="9">
    <location>
        <begin position="1"/>
        <end position="21"/>
    </location>
</feature>
<gene>
    <name evidence="11" type="ORF">V1264_019050</name>
</gene>
<feature type="compositionally biased region" description="Basic and acidic residues" evidence="8">
    <location>
        <begin position="445"/>
        <end position="475"/>
    </location>
</feature>
<evidence type="ECO:0000313" key="11">
    <source>
        <dbReference type="EMBL" id="KAK7104310.1"/>
    </source>
</evidence>
<feature type="chain" id="PRO_5043032061" description="Fibrinogen C-terminal domain-containing protein" evidence="9">
    <location>
        <begin position="22"/>
        <end position="1463"/>
    </location>
</feature>
<evidence type="ECO:0000256" key="1">
    <source>
        <dbReference type="ARBA" id="ARBA00004613"/>
    </source>
</evidence>
<feature type="domain" description="Fibrinogen C-terminal" evidence="10">
    <location>
        <begin position="1236"/>
        <end position="1461"/>
    </location>
</feature>
<feature type="compositionally biased region" description="Basic and acidic residues" evidence="8">
    <location>
        <begin position="107"/>
        <end position="122"/>
    </location>
</feature>
<evidence type="ECO:0000256" key="4">
    <source>
        <dbReference type="ARBA" id="ARBA00023054"/>
    </source>
</evidence>
<protein>
    <recommendedName>
        <fullName evidence="10">Fibrinogen C-terminal domain-containing protein</fullName>
    </recommendedName>
</protein>
<evidence type="ECO:0000256" key="9">
    <source>
        <dbReference type="SAM" id="SignalP"/>
    </source>
</evidence>
<feature type="region of interest" description="Disordered" evidence="8">
    <location>
        <begin position="102"/>
        <end position="315"/>
    </location>
</feature>
<keyword evidence="6" id="KW-0325">Glycoprotein</keyword>
<dbReference type="Pfam" id="PF00147">
    <property type="entry name" value="Fibrinogen_C"/>
    <property type="match status" value="1"/>
</dbReference>
<dbReference type="Gene3D" id="3.90.215.10">
    <property type="entry name" value="Gamma Fibrinogen, chain A, domain 1"/>
    <property type="match status" value="1"/>
</dbReference>
<evidence type="ECO:0000256" key="2">
    <source>
        <dbReference type="ARBA" id="ARBA00022525"/>
    </source>
</evidence>
<feature type="compositionally biased region" description="Basic and acidic residues" evidence="8">
    <location>
        <begin position="243"/>
        <end position="268"/>
    </location>
</feature>
<evidence type="ECO:0000256" key="7">
    <source>
        <dbReference type="SAM" id="Coils"/>
    </source>
</evidence>
<feature type="compositionally biased region" description="Basic and acidic residues" evidence="8">
    <location>
        <begin position="1082"/>
        <end position="1120"/>
    </location>
</feature>
<feature type="region of interest" description="Disordered" evidence="8">
    <location>
        <begin position="927"/>
        <end position="1216"/>
    </location>
</feature>